<dbReference type="Pfam" id="PF08889">
    <property type="entry name" value="WbqC"/>
    <property type="match status" value="1"/>
</dbReference>
<dbReference type="InterPro" id="IPR014985">
    <property type="entry name" value="WbqC"/>
</dbReference>
<proteinExistence type="predicted"/>
<keyword evidence="3" id="KW-1185">Reference proteome</keyword>
<sequence>MPGRPGTPATGHSASQTPPRKGTTVRVAMHQPHYLPWLGLLDKIDRCDLFIVLDHVQFERKGWQHRNYVASKNGPLLLTVPVIQRSRDERIMDKSINNDSDWREKHRRTLVEHCYRSAPFHGDFGEAFADVYTTEWKNLVDLSLTTTRFVLDAFDIATPVMRSSELGEFPGQKSELLAQISTKVGATTMLSGDGAKGYVDPAVFEHHGVAVEWQNFNHPEYHQANRHNRAFLPRMAALDLLFNAGPEGMELVRAARSCGAGA</sequence>
<organism evidence="2 3">
    <name type="scientific">Nocardiopsis ansamitocini</name>
    <dbReference type="NCBI Taxonomy" id="1670832"/>
    <lineage>
        <taxon>Bacteria</taxon>
        <taxon>Bacillati</taxon>
        <taxon>Actinomycetota</taxon>
        <taxon>Actinomycetes</taxon>
        <taxon>Streptosporangiales</taxon>
        <taxon>Nocardiopsidaceae</taxon>
        <taxon>Nocardiopsis</taxon>
    </lineage>
</organism>
<evidence type="ECO:0008006" key="4">
    <source>
        <dbReference type="Google" id="ProtNLM"/>
    </source>
</evidence>
<evidence type="ECO:0000313" key="3">
    <source>
        <dbReference type="Proteomes" id="UP001165092"/>
    </source>
</evidence>
<protein>
    <recommendedName>
        <fullName evidence="4">WbqC-like protein</fullName>
    </recommendedName>
</protein>
<gene>
    <name evidence="2" type="ORF">Nans01_16120</name>
</gene>
<dbReference type="AlphaFoldDB" id="A0A9W6P4Z9"/>
<evidence type="ECO:0000256" key="1">
    <source>
        <dbReference type="SAM" id="MobiDB-lite"/>
    </source>
</evidence>
<feature type="region of interest" description="Disordered" evidence="1">
    <location>
        <begin position="1"/>
        <end position="23"/>
    </location>
</feature>
<accession>A0A9W6P4Z9</accession>
<reference evidence="2" key="1">
    <citation type="submission" date="2023-02" db="EMBL/GenBank/DDBJ databases">
        <title>Nocardiopsis ansamitocini NBRC 112285.</title>
        <authorList>
            <person name="Ichikawa N."/>
            <person name="Sato H."/>
            <person name="Tonouchi N."/>
        </authorList>
    </citation>
    <scope>NUCLEOTIDE SEQUENCE</scope>
    <source>
        <strain evidence="2">NBRC 112285</strain>
    </source>
</reference>
<dbReference type="Proteomes" id="UP001165092">
    <property type="component" value="Unassembled WGS sequence"/>
</dbReference>
<comment type="caution">
    <text evidence="2">The sequence shown here is derived from an EMBL/GenBank/DDBJ whole genome shotgun (WGS) entry which is preliminary data.</text>
</comment>
<evidence type="ECO:0000313" key="2">
    <source>
        <dbReference type="EMBL" id="GLU47261.1"/>
    </source>
</evidence>
<name>A0A9W6P4Z9_9ACTN</name>
<dbReference type="EMBL" id="BSQG01000002">
    <property type="protein sequence ID" value="GLU47261.1"/>
    <property type="molecule type" value="Genomic_DNA"/>
</dbReference>